<feature type="domain" description="CBS" evidence="3">
    <location>
        <begin position="71"/>
        <end position="126"/>
    </location>
</feature>
<evidence type="ECO:0000313" key="5">
    <source>
        <dbReference type="Proteomes" id="UP001597368"/>
    </source>
</evidence>
<dbReference type="SMART" id="SM00116">
    <property type="entry name" value="CBS"/>
    <property type="match status" value="2"/>
</dbReference>
<dbReference type="PANTHER" id="PTHR43080:SF2">
    <property type="entry name" value="CBS DOMAIN-CONTAINING PROTEIN"/>
    <property type="match status" value="1"/>
</dbReference>
<dbReference type="Gene3D" id="3.10.580.10">
    <property type="entry name" value="CBS-domain"/>
    <property type="match status" value="1"/>
</dbReference>
<dbReference type="PANTHER" id="PTHR43080">
    <property type="entry name" value="CBS DOMAIN-CONTAINING PROTEIN CBSX3, MITOCHONDRIAL"/>
    <property type="match status" value="1"/>
</dbReference>
<dbReference type="Pfam" id="PF00571">
    <property type="entry name" value="CBS"/>
    <property type="match status" value="2"/>
</dbReference>
<gene>
    <name evidence="4" type="ORF">ACFSKW_35205</name>
</gene>
<dbReference type="InterPro" id="IPR051257">
    <property type="entry name" value="Diverse_CBS-Domain"/>
</dbReference>
<protein>
    <submittedName>
        <fullName evidence="4">Cyclic nucleotide-binding/CBS domain-containing protein</fullName>
    </submittedName>
</protein>
<dbReference type="SUPFAM" id="SSF54631">
    <property type="entry name" value="CBS-domain pair"/>
    <property type="match status" value="1"/>
</dbReference>
<keyword evidence="5" id="KW-1185">Reference proteome</keyword>
<sequence>MKIKSVMSTPVVVVPPYTAVCDIARQMDHSGVGSVVISDGREVIGIVTDRDLVLRVLAQGGDDQAQVQEVMTRDPATVRPDDDLDVAVEMFRRSAFRRLPVVEAGTVVGVLSVDDLLLRVNQLTANLLGPLAREISTPEHFQEG</sequence>
<dbReference type="PROSITE" id="PS51371">
    <property type="entry name" value="CBS"/>
    <property type="match status" value="2"/>
</dbReference>
<dbReference type="Proteomes" id="UP001597368">
    <property type="component" value="Unassembled WGS sequence"/>
</dbReference>
<evidence type="ECO:0000313" key="4">
    <source>
        <dbReference type="EMBL" id="MFD1936730.1"/>
    </source>
</evidence>
<evidence type="ECO:0000256" key="2">
    <source>
        <dbReference type="PROSITE-ProRule" id="PRU00703"/>
    </source>
</evidence>
<dbReference type="RefSeq" id="WP_379577272.1">
    <property type="nucleotide sequence ID" value="NZ_JBHUFV010000051.1"/>
</dbReference>
<accession>A0ABW4T6Q0</accession>
<evidence type="ECO:0000256" key="1">
    <source>
        <dbReference type="ARBA" id="ARBA00023122"/>
    </source>
</evidence>
<reference evidence="5" key="1">
    <citation type="journal article" date="2019" name="Int. J. Syst. Evol. Microbiol.">
        <title>The Global Catalogue of Microorganisms (GCM) 10K type strain sequencing project: providing services to taxonomists for standard genome sequencing and annotation.</title>
        <authorList>
            <consortium name="The Broad Institute Genomics Platform"/>
            <consortium name="The Broad Institute Genome Sequencing Center for Infectious Disease"/>
            <person name="Wu L."/>
            <person name="Ma J."/>
        </authorList>
    </citation>
    <scope>NUCLEOTIDE SEQUENCE [LARGE SCALE GENOMIC DNA]</scope>
    <source>
        <strain evidence="5">ICMP 6774ER</strain>
    </source>
</reference>
<organism evidence="4 5">
    <name type="scientific">Nonomuraea mangrovi</name>
    <dbReference type="NCBI Taxonomy" id="2316207"/>
    <lineage>
        <taxon>Bacteria</taxon>
        <taxon>Bacillati</taxon>
        <taxon>Actinomycetota</taxon>
        <taxon>Actinomycetes</taxon>
        <taxon>Streptosporangiales</taxon>
        <taxon>Streptosporangiaceae</taxon>
        <taxon>Nonomuraea</taxon>
    </lineage>
</organism>
<dbReference type="InterPro" id="IPR046342">
    <property type="entry name" value="CBS_dom_sf"/>
</dbReference>
<proteinExistence type="predicted"/>
<dbReference type="EMBL" id="JBHUFV010000051">
    <property type="protein sequence ID" value="MFD1936730.1"/>
    <property type="molecule type" value="Genomic_DNA"/>
</dbReference>
<comment type="caution">
    <text evidence="4">The sequence shown here is derived from an EMBL/GenBank/DDBJ whole genome shotgun (WGS) entry which is preliminary data.</text>
</comment>
<name>A0ABW4T6Q0_9ACTN</name>
<keyword evidence="1 2" id="KW-0129">CBS domain</keyword>
<feature type="domain" description="CBS" evidence="3">
    <location>
        <begin position="7"/>
        <end position="64"/>
    </location>
</feature>
<dbReference type="InterPro" id="IPR000644">
    <property type="entry name" value="CBS_dom"/>
</dbReference>
<evidence type="ECO:0000259" key="3">
    <source>
        <dbReference type="PROSITE" id="PS51371"/>
    </source>
</evidence>